<reference evidence="1 2" key="1">
    <citation type="submission" date="2016-07" db="EMBL/GenBank/DDBJ databases">
        <title>Draft genome of the white-rot fungus Obba rivulosa 3A-2.</title>
        <authorList>
            <consortium name="DOE Joint Genome Institute"/>
            <person name="Miettinen O."/>
            <person name="Riley R."/>
            <person name="Acob R."/>
            <person name="Barry K."/>
            <person name="Cullen D."/>
            <person name="De Vries R."/>
            <person name="Hainaut M."/>
            <person name="Hatakka A."/>
            <person name="Henrissat B."/>
            <person name="Hilden K."/>
            <person name="Kuo R."/>
            <person name="Labutti K."/>
            <person name="Lipzen A."/>
            <person name="Makela M.R."/>
            <person name="Sandor L."/>
            <person name="Spatafora J.W."/>
            <person name="Grigoriev I.V."/>
            <person name="Hibbett D.S."/>
        </authorList>
    </citation>
    <scope>NUCLEOTIDE SEQUENCE [LARGE SCALE GENOMIC DNA]</scope>
    <source>
        <strain evidence="1 2">3A-2</strain>
    </source>
</reference>
<evidence type="ECO:0000313" key="2">
    <source>
        <dbReference type="Proteomes" id="UP000250043"/>
    </source>
</evidence>
<gene>
    <name evidence="1" type="ORF">OBBRIDRAFT_81858</name>
</gene>
<accession>A0A8E2DHU2</accession>
<dbReference type="EMBL" id="KV722449">
    <property type="protein sequence ID" value="OCH88585.1"/>
    <property type="molecule type" value="Genomic_DNA"/>
</dbReference>
<dbReference type="AlphaFoldDB" id="A0A8E2DHU2"/>
<sequence length="111" mass="12428">MECMESNVLYTWLRMTARVKSPNPLAVVMLFCGFVAGSIGQARTVLPGCSGEYRGEQLSKLFCPDVIGARSRVIVLFRNICRLALNTHDFRLDLQENIGAAYRSMGQSPRR</sequence>
<name>A0A8E2DHU2_9APHY</name>
<proteinExistence type="predicted"/>
<organism evidence="1 2">
    <name type="scientific">Obba rivulosa</name>
    <dbReference type="NCBI Taxonomy" id="1052685"/>
    <lineage>
        <taxon>Eukaryota</taxon>
        <taxon>Fungi</taxon>
        <taxon>Dikarya</taxon>
        <taxon>Basidiomycota</taxon>
        <taxon>Agaricomycotina</taxon>
        <taxon>Agaricomycetes</taxon>
        <taxon>Polyporales</taxon>
        <taxon>Gelatoporiaceae</taxon>
        <taxon>Obba</taxon>
    </lineage>
</organism>
<protein>
    <submittedName>
        <fullName evidence="1">Uncharacterized protein</fullName>
    </submittedName>
</protein>
<dbReference type="Proteomes" id="UP000250043">
    <property type="component" value="Unassembled WGS sequence"/>
</dbReference>
<evidence type="ECO:0000313" key="1">
    <source>
        <dbReference type="EMBL" id="OCH88585.1"/>
    </source>
</evidence>
<keyword evidence="2" id="KW-1185">Reference proteome</keyword>